<name>A0A833TAC8_PHYIN</name>
<sequence>MDSGECVAATVVAAVTSAAGAVAACADAAACTLPKPHENILTLTGLEFSAMLSDPRYDEWFRLNLSYTSSSLTASSKIIHSKKKWRAYTIFLARRVATVKQLQHS</sequence>
<reference evidence="1" key="1">
    <citation type="submission" date="2020-04" db="EMBL/GenBank/DDBJ databases">
        <title>Hybrid Assembly of Korean Phytophthora infestans isolates.</title>
        <authorList>
            <person name="Prokchorchik M."/>
            <person name="Lee Y."/>
            <person name="Seo J."/>
            <person name="Cho J.-H."/>
            <person name="Park Y.-E."/>
            <person name="Jang D.-C."/>
            <person name="Im J.-S."/>
            <person name="Choi J.-G."/>
            <person name="Park H.-J."/>
            <person name="Lee G.-B."/>
            <person name="Lee Y.-G."/>
            <person name="Hong S.-Y."/>
            <person name="Cho K."/>
            <person name="Sohn K.H."/>
        </authorList>
    </citation>
    <scope>NUCLEOTIDE SEQUENCE</scope>
    <source>
        <strain evidence="1">KR_1_A1</strain>
    </source>
</reference>
<proteinExistence type="predicted"/>
<organism evidence="1 2">
    <name type="scientific">Phytophthora infestans</name>
    <name type="common">Potato late blight agent</name>
    <name type="synonym">Botrytis infestans</name>
    <dbReference type="NCBI Taxonomy" id="4787"/>
    <lineage>
        <taxon>Eukaryota</taxon>
        <taxon>Sar</taxon>
        <taxon>Stramenopiles</taxon>
        <taxon>Oomycota</taxon>
        <taxon>Peronosporomycetes</taxon>
        <taxon>Peronosporales</taxon>
        <taxon>Peronosporaceae</taxon>
        <taxon>Phytophthora</taxon>
    </lineage>
</organism>
<accession>A0A833TAC8</accession>
<evidence type="ECO:0000313" key="2">
    <source>
        <dbReference type="Proteomes" id="UP000602510"/>
    </source>
</evidence>
<protein>
    <submittedName>
        <fullName evidence="1">Uncharacterized protein</fullName>
    </submittedName>
</protein>
<dbReference type="AlphaFoldDB" id="A0A833TAC8"/>
<dbReference type="Proteomes" id="UP000602510">
    <property type="component" value="Unassembled WGS sequence"/>
</dbReference>
<evidence type="ECO:0000313" key="1">
    <source>
        <dbReference type="EMBL" id="KAF4039970.1"/>
    </source>
</evidence>
<comment type="caution">
    <text evidence="1">The sequence shown here is derived from an EMBL/GenBank/DDBJ whole genome shotgun (WGS) entry which is preliminary data.</text>
</comment>
<gene>
    <name evidence="1" type="ORF">GN244_ATG07781</name>
</gene>
<keyword evidence="2" id="KW-1185">Reference proteome</keyword>
<dbReference type="EMBL" id="WSZM01000156">
    <property type="protein sequence ID" value="KAF4039970.1"/>
    <property type="molecule type" value="Genomic_DNA"/>
</dbReference>